<keyword evidence="2" id="KW-1185">Reference proteome</keyword>
<name>A0ABQ9WLV9_9EUKA</name>
<reference evidence="1 2" key="1">
    <citation type="journal article" date="2022" name="bioRxiv">
        <title>Genomics of Preaxostyla Flagellates Illuminates Evolutionary Transitions and the Path Towards Mitochondrial Loss.</title>
        <authorList>
            <person name="Novak L.V.F."/>
            <person name="Treitli S.C."/>
            <person name="Pyrih J."/>
            <person name="Halakuc P."/>
            <person name="Pipaliya S.V."/>
            <person name="Vacek V."/>
            <person name="Brzon O."/>
            <person name="Soukal P."/>
            <person name="Eme L."/>
            <person name="Dacks J.B."/>
            <person name="Karnkowska A."/>
            <person name="Elias M."/>
            <person name="Hampl V."/>
        </authorList>
    </citation>
    <scope>NUCLEOTIDE SEQUENCE [LARGE SCALE GENOMIC DNA]</scope>
    <source>
        <strain evidence="1">NAU3</strain>
        <tissue evidence="1">Gut</tissue>
    </source>
</reference>
<dbReference type="Proteomes" id="UP001281761">
    <property type="component" value="Unassembled WGS sequence"/>
</dbReference>
<accession>A0ABQ9WLV9</accession>
<evidence type="ECO:0000313" key="2">
    <source>
        <dbReference type="Proteomes" id="UP001281761"/>
    </source>
</evidence>
<gene>
    <name evidence="1" type="ORF">BLNAU_24661</name>
</gene>
<organism evidence="1 2">
    <name type="scientific">Blattamonas nauphoetae</name>
    <dbReference type="NCBI Taxonomy" id="2049346"/>
    <lineage>
        <taxon>Eukaryota</taxon>
        <taxon>Metamonada</taxon>
        <taxon>Preaxostyla</taxon>
        <taxon>Oxymonadida</taxon>
        <taxon>Blattamonas</taxon>
    </lineage>
</organism>
<sequence length="171" mass="18833">MPSPSDPYDPHSLDSGKAESAEPLVKTLVTHSFILKIKTSCKALLDHRETGLPADQDIGGAEVARINRLVPLSADTLVALAHSQKVVNSEPLQSPITEYKCIRAVLPRWLVHITVEVMVMQTRAIHWEKTGKQQNTLQRSQMSLLTELSTCLIVSSSTLQGQPDLDDELKS</sequence>
<dbReference type="EMBL" id="JARBJD010000674">
    <property type="protein sequence ID" value="KAK2940439.1"/>
    <property type="molecule type" value="Genomic_DNA"/>
</dbReference>
<comment type="caution">
    <text evidence="1">The sequence shown here is derived from an EMBL/GenBank/DDBJ whole genome shotgun (WGS) entry which is preliminary data.</text>
</comment>
<proteinExistence type="predicted"/>
<evidence type="ECO:0000313" key="1">
    <source>
        <dbReference type="EMBL" id="KAK2940439.1"/>
    </source>
</evidence>
<protein>
    <submittedName>
        <fullName evidence="1">Uncharacterized protein</fullName>
    </submittedName>
</protein>